<evidence type="ECO:0000256" key="2">
    <source>
        <dbReference type="SAM" id="MobiDB-lite"/>
    </source>
</evidence>
<dbReference type="RefSeq" id="WP_349640092.1">
    <property type="nucleotide sequence ID" value="NZ_CP090958.1"/>
</dbReference>
<evidence type="ECO:0000256" key="1">
    <source>
        <dbReference type="ARBA" id="ARBA00009108"/>
    </source>
</evidence>
<gene>
    <name evidence="4" type="ORF">LWF01_05775</name>
</gene>
<name>A0ABY8QXV3_9MICO</name>
<accession>A0ABY8QXV3</accession>
<proteinExistence type="inferred from homology"/>
<evidence type="ECO:0000313" key="4">
    <source>
        <dbReference type="EMBL" id="WGW13276.1"/>
    </source>
</evidence>
<feature type="compositionally biased region" description="Basic residues" evidence="2">
    <location>
        <begin position="1"/>
        <end position="10"/>
    </location>
</feature>
<feature type="transmembrane region" description="Helical" evidence="3">
    <location>
        <begin position="90"/>
        <end position="111"/>
    </location>
</feature>
<reference evidence="4 5" key="1">
    <citation type="submission" date="2023-05" db="EMBL/GenBank/DDBJ databases">
        <title>Lithophilousrod everest ZFBP1038 complete genpme.</title>
        <authorList>
            <person name="Tian M."/>
        </authorList>
    </citation>
    <scope>NUCLEOTIDE SEQUENCE [LARGE SCALE GENOMIC DNA]</scope>
    <source>
        <strain evidence="4 5">ZFBP1038</strain>
    </source>
</reference>
<keyword evidence="3" id="KW-0472">Membrane</keyword>
<keyword evidence="3" id="KW-1133">Transmembrane helix</keyword>
<protein>
    <submittedName>
        <fullName evidence="4">DUF881 domain-containing protein</fullName>
    </submittedName>
</protein>
<evidence type="ECO:0000313" key="5">
    <source>
        <dbReference type="Proteomes" id="UP001209083"/>
    </source>
</evidence>
<dbReference type="PANTHER" id="PTHR37313:SF1">
    <property type="entry name" value="UPF0749 PROTEIN RV1823"/>
    <property type="match status" value="1"/>
</dbReference>
<evidence type="ECO:0000256" key="3">
    <source>
        <dbReference type="SAM" id="Phobius"/>
    </source>
</evidence>
<feature type="region of interest" description="Disordered" evidence="2">
    <location>
        <begin position="1"/>
        <end position="55"/>
    </location>
</feature>
<comment type="similarity">
    <text evidence="1">Belongs to the UPF0749 family.</text>
</comment>
<keyword evidence="5" id="KW-1185">Reference proteome</keyword>
<feature type="compositionally biased region" description="Low complexity" evidence="2">
    <location>
        <begin position="13"/>
        <end position="41"/>
    </location>
</feature>
<dbReference type="PANTHER" id="PTHR37313">
    <property type="entry name" value="UPF0749 PROTEIN RV1825"/>
    <property type="match status" value="1"/>
</dbReference>
<dbReference type="EMBL" id="CP090958">
    <property type="protein sequence ID" value="WGW13276.1"/>
    <property type="molecule type" value="Genomic_DNA"/>
</dbReference>
<dbReference type="Gene3D" id="3.30.70.1880">
    <property type="entry name" value="Protein of unknown function DUF881"/>
    <property type="match status" value="1"/>
</dbReference>
<dbReference type="InterPro" id="IPR010273">
    <property type="entry name" value="DUF881"/>
</dbReference>
<dbReference type="Pfam" id="PF05949">
    <property type="entry name" value="DUF881"/>
    <property type="match status" value="1"/>
</dbReference>
<organism evidence="4 5">
    <name type="scientific">Saxibacter everestensis</name>
    <dbReference type="NCBI Taxonomy" id="2909229"/>
    <lineage>
        <taxon>Bacteria</taxon>
        <taxon>Bacillati</taxon>
        <taxon>Actinomycetota</taxon>
        <taxon>Actinomycetes</taxon>
        <taxon>Micrococcales</taxon>
        <taxon>Brevibacteriaceae</taxon>
        <taxon>Saxibacter</taxon>
    </lineage>
</organism>
<keyword evidence="3" id="KW-0812">Transmembrane</keyword>
<dbReference type="Proteomes" id="UP001209083">
    <property type="component" value="Chromosome"/>
</dbReference>
<sequence>MSSSPRHGRHAGAPEAVVSGASEAVASGAPAEKPSPAASASHRSDDSGGRAPTRNSYTMSLLQSLWEDTPEPDYDRVAGEPRRKLSPSRALFTVVIALVLGFAISIATIQLRTPTPEGDRARDYLLTEIDNRTESAAELGRSNAQLSSEIQGIQDKALAAGDDELLERTRRLEELSGATEVKGAGVTITIDDARGSSFDGSGPREGSSAVNTVRDSDLQTAVNGLWAAGAQGISINGQRLTGLTSIRNAGEAILVDYTPLRPPYVISAIGDPVKLQSSFARLPAASYLQSLKSNYGIRVEIAPQDDLTLPASGTLRLDSARPKNLKGSL</sequence>